<sequence>MATDVPSSSGLRLCALKLDKIHKGKARMDPEPCRNAECPCSQPLDFRSISGKEANRSLLVEWTGSECMAEDPREKMDGQPTSQAQLVAMNRETSLSLRLSPAGTNITKIVADPQAHPRSFKASFKAVWLPSAEHITQPNKHTASFIARVREHIHRYIHGPKPAFLVPLSWVLTLQIFAISTIWYFSLPSIRKLLVSVQTAMLEFFPDLPTDPGTAAGPHSHQGGQNTNASAAPLPTLNVDLNASAANPSCMVLLFQHARHAWSQPWHRCSCMLAERIANAAATSWNQWAL</sequence>
<dbReference type="OrthoDB" id="3198000at2759"/>
<evidence type="ECO:0000256" key="1">
    <source>
        <dbReference type="SAM" id="Phobius"/>
    </source>
</evidence>
<reference evidence="3" key="2">
    <citation type="journal article" date="2020" name="Nat. Commun.">
        <title>Large-scale genome sequencing of mycorrhizal fungi provides insights into the early evolution of symbiotic traits.</title>
        <authorList>
            <person name="Miyauchi S."/>
            <person name="Kiss E."/>
            <person name="Kuo A."/>
            <person name="Drula E."/>
            <person name="Kohler A."/>
            <person name="Sanchez-Garcia M."/>
            <person name="Morin E."/>
            <person name="Andreopoulos B."/>
            <person name="Barry K.W."/>
            <person name="Bonito G."/>
            <person name="Buee M."/>
            <person name="Carver A."/>
            <person name="Chen C."/>
            <person name="Cichocki N."/>
            <person name="Clum A."/>
            <person name="Culley D."/>
            <person name="Crous P.W."/>
            <person name="Fauchery L."/>
            <person name="Girlanda M."/>
            <person name="Hayes R.D."/>
            <person name="Keri Z."/>
            <person name="LaButti K."/>
            <person name="Lipzen A."/>
            <person name="Lombard V."/>
            <person name="Magnuson J."/>
            <person name="Maillard F."/>
            <person name="Murat C."/>
            <person name="Nolan M."/>
            <person name="Ohm R.A."/>
            <person name="Pangilinan J."/>
            <person name="Pereira M.F."/>
            <person name="Perotto S."/>
            <person name="Peter M."/>
            <person name="Pfister S."/>
            <person name="Riley R."/>
            <person name="Sitrit Y."/>
            <person name="Stielow J.B."/>
            <person name="Szollosi G."/>
            <person name="Zifcakova L."/>
            <person name="Stursova M."/>
            <person name="Spatafora J.W."/>
            <person name="Tedersoo L."/>
            <person name="Vaario L.M."/>
            <person name="Yamada A."/>
            <person name="Yan M."/>
            <person name="Wang P."/>
            <person name="Xu J."/>
            <person name="Bruns T."/>
            <person name="Baldrian P."/>
            <person name="Vilgalys R."/>
            <person name="Dunand C."/>
            <person name="Henrissat B."/>
            <person name="Grigoriev I.V."/>
            <person name="Hibbett D."/>
            <person name="Nagy L.G."/>
            <person name="Martin F.M."/>
        </authorList>
    </citation>
    <scope>NUCLEOTIDE SEQUENCE</scope>
    <source>
        <strain evidence="3">Prilba</strain>
    </source>
</reference>
<dbReference type="EMBL" id="WHVB01000095">
    <property type="protein sequence ID" value="KAF8462332.1"/>
    <property type="molecule type" value="Genomic_DNA"/>
</dbReference>
<evidence type="ECO:0000313" key="4">
    <source>
        <dbReference type="Proteomes" id="UP000759537"/>
    </source>
</evidence>
<evidence type="ECO:0000313" key="3">
    <source>
        <dbReference type="EMBL" id="KAF8486113.1"/>
    </source>
</evidence>
<evidence type="ECO:0000313" key="2">
    <source>
        <dbReference type="EMBL" id="KAF8462332.1"/>
    </source>
</evidence>
<comment type="caution">
    <text evidence="3">The sequence shown here is derived from an EMBL/GenBank/DDBJ whole genome shotgun (WGS) entry which is preliminary data.</text>
</comment>
<organism evidence="3 4">
    <name type="scientific">Russula ochroleuca</name>
    <dbReference type="NCBI Taxonomy" id="152965"/>
    <lineage>
        <taxon>Eukaryota</taxon>
        <taxon>Fungi</taxon>
        <taxon>Dikarya</taxon>
        <taxon>Basidiomycota</taxon>
        <taxon>Agaricomycotina</taxon>
        <taxon>Agaricomycetes</taxon>
        <taxon>Russulales</taxon>
        <taxon>Russulaceae</taxon>
        <taxon>Russula</taxon>
    </lineage>
</organism>
<keyword evidence="4" id="KW-1185">Reference proteome</keyword>
<accession>A0A9P5N4D7</accession>
<dbReference type="EMBL" id="WHVB01000002">
    <property type="protein sequence ID" value="KAF8486113.1"/>
    <property type="molecule type" value="Genomic_DNA"/>
</dbReference>
<feature type="transmembrane region" description="Helical" evidence="1">
    <location>
        <begin position="164"/>
        <end position="185"/>
    </location>
</feature>
<name>A0A9P5N4D7_9AGAM</name>
<keyword evidence="1" id="KW-0472">Membrane</keyword>
<proteinExistence type="predicted"/>
<protein>
    <submittedName>
        <fullName evidence="3">Uncharacterized protein</fullName>
    </submittedName>
</protein>
<dbReference type="AlphaFoldDB" id="A0A9P5N4D7"/>
<dbReference type="Proteomes" id="UP000759537">
    <property type="component" value="Unassembled WGS sequence"/>
</dbReference>
<keyword evidence="1" id="KW-0812">Transmembrane</keyword>
<keyword evidence="1" id="KW-1133">Transmembrane helix</keyword>
<reference evidence="3" key="1">
    <citation type="submission" date="2019-10" db="EMBL/GenBank/DDBJ databases">
        <authorList>
            <consortium name="DOE Joint Genome Institute"/>
            <person name="Kuo A."/>
            <person name="Miyauchi S."/>
            <person name="Kiss E."/>
            <person name="Drula E."/>
            <person name="Kohler A."/>
            <person name="Sanchez-Garcia M."/>
            <person name="Andreopoulos B."/>
            <person name="Barry K.W."/>
            <person name="Bonito G."/>
            <person name="Buee M."/>
            <person name="Carver A."/>
            <person name="Chen C."/>
            <person name="Cichocki N."/>
            <person name="Clum A."/>
            <person name="Culley D."/>
            <person name="Crous P.W."/>
            <person name="Fauchery L."/>
            <person name="Girlanda M."/>
            <person name="Hayes R."/>
            <person name="Keri Z."/>
            <person name="LaButti K."/>
            <person name="Lipzen A."/>
            <person name="Lombard V."/>
            <person name="Magnuson J."/>
            <person name="Maillard F."/>
            <person name="Morin E."/>
            <person name="Murat C."/>
            <person name="Nolan M."/>
            <person name="Ohm R."/>
            <person name="Pangilinan J."/>
            <person name="Pereira M."/>
            <person name="Perotto S."/>
            <person name="Peter M."/>
            <person name="Riley R."/>
            <person name="Sitrit Y."/>
            <person name="Stielow B."/>
            <person name="Szollosi G."/>
            <person name="Zifcakova L."/>
            <person name="Stursova M."/>
            <person name="Spatafora J.W."/>
            <person name="Tedersoo L."/>
            <person name="Vaario L.-M."/>
            <person name="Yamada A."/>
            <person name="Yan M."/>
            <person name="Wang P."/>
            <person name="Xu J."/>
            <person name="Bruns T."/>
            <person name="Baldrian P."/>
            <person name="Vilgalys R."/>
            <person name="Henrissat B."/>
            <person name="Grigoriev I.V."/>
            <person name="Hibbett D."/>
            <person name="Nagy L.G."/>
            <person name="Martin F.M."/>
        </authorList>
    </citation>
    <scope>NUCLEOTIDE SEQUENCE</scope>
    <source>
        <strain evidence="3">Prilba</strain>
    </source>
</reference>
<gene>
    <name evidence="3" type="ORF">DFH94DRAFT_678856</name>
    <name evidence="2" type="ORF">DFH94DRAFT_686915</name>
</gene>